<name>A7I4J6_METB6</name>
<keyword evidence="2" id="KW-1185">Reference proteome</keyword>
<sequence precursor="true">MRIPFLSGTAAGLLVLLLFCAACTSGQSNQTPATENATVATGGFSAVAIANGSQVERFTLEEAESAALQANQSFFYLRGEHVDSSGKAERWIFGVHEGNTSSMQVYDKNGVSTVAMPPGLPIQGDVPVGGLSLTDALKIADSSSGAGAVDLTDGMATLQLMNGEYTITGPSSSSLGITINATTGELSSTHG</sequence>
<protein>
    <submittedName>
        <fullName evidence="1">Uncharacterized protein</fullName>
    </submittedName>
</protein>
<dbReference type="Proteomes" id="UP000002408">
    <property type="component" value="Chromosome"/>
</dbReference>
<dbReference type="KEGG" id="mbn:Mboo_0133"/>
<reference evidence="2" key="1">
    <citation type="journal article" date="2015" name="Microbiology">
        <title>Genome of Methanoregula boonei 6A8 reveals adaptations to oligotrophic peatland environments.</title>
        <authorList>
            <person name="Braeuer S."/>
            <person name="Cadillo-Quiroz H."/>
            <person name="Kyrpides N."/>
            <person name="Woyke T."/>
            <person name="Goodwin L."/>
            <person name="Detter C."/>
            <person name="Podell S."/>
            <person name="Yavitt J.B."/>
            <person name="Zinder S.H."/>
        </authorList>
    </citation>
    <scope>NUCLEOTIDE SEQUENCE [LARGE SCALE GENOMIC DNA]</scope>
    <source>
        <strain evidence="2">DSM 21154 / JCM 14090 / 6A8</strain>
    </source>
</reference>
<dbReference type="EMBL" id="CP000780">
    <property type="protein sequence ID" value="ABS54657.1"/>
    <property type="molecule type" value="Genomic_DNA"/>
</dbReference>
<proteinExistence type="predicted"/>
<dbReference type="eggNOG" id="arCOG11438">
    <property type="taxonomic scope" value="Archaea"/>
</dbReference>
<dbReference type="AlphaFoldDB" id="A7I4J6"/>
<gene>
    <name evidence="1" type="ordered locus">Mboo_0133</name>
</gene>
<dbReference type="STRING" id="456442.Mboo_0133"/>
<accession>A7I4J6</accession>
<organism evidence="1 2">
    <name type="scientific">Methanoregula boonei (strain DSM 21154 / JCM 14090 / 6A8)</name>
    <dbReference type="NCBI Taxonomy" id="456442"/>
    <lineage>
        <taxon>Archaea</taxon>
        <taxon>Methanobacteriati</taxon>
        <taxon>Methanobacteriota</taxon>
        <taxon>Stenosarchaea group</taxon>
        <taxon>Methanomicrobia</taxon>
        <taxon>Methanomicrobiales</taxon>
        <taxon>Methanoregulaceae</taxon>
        <taxon>Methanoregula</taxon>
    </lineage>
</organism>
<evidence type="ECO:0000313" key="2">
    <source>
        <dbReference type="Proteomes" id="UP000002408"/>
    </source>
</evidence>
<dbReference type="HOGENOM" id="CLU_1418681_0_0_2"/>
<evidence type="ECO:0000313" key="1">
    <source>
        <dbReference type="EMBL" id="ABS54657.1"/>
    </source>
</evidence>